<dbReference type="InterPro" id="IPR028349">
    <property type="entry name" value="PafC-like"/>
</dbReference>
<feature type="domain" description="Helix-turn-helix type 11" evidence="2">
    <location>
        <begin position="14"/>
        <end position="60"/>
    </location>
</feature>
<dbReference type="PROSITE" id="PS52050">
    <property type="entry name" value="WYL"/>
    <property type="match status" value="1"/>
</dbReference>
<dbReference type="InterPro" id="IPR036390">
    <property type="entry name" value="WH_DNA-bd_sf"/>
</dbReference>
<dbReference type="InterPro" id="IPR057727">
    <property type="entry name" value="WCX_dom"/>
</dbReference>
<evidence type="ECO:0000256" key="1">
    <source>
        <dbReference type="SAM" id="MobiDB-lite"/>
    </source>
</evidence>
<dbReference type="OrthoDB" id="274320at2"/>
<dbReference type="SUPFAM" id="SSF46785">
    <property type="entry name" value="Winged helix' DNA-binding domain"/>
    <property type="match status" value="1"/>
</dbReference>
<dbReference type="Pfam" id="PF08279">
    <property type="entry name" value="HTH_11"/>
    <property type="match status" value="1"/>
</dbReference>
<dbReference type="Pfam" id="PF25583">
    <property type="entry name" value="WCX"/>
    <property type="match status" value="1"/>
</dbReference>
<evidence type="ECO:0000259" key="4">
    <source>
        <dbReference type="Pfam" id="PF25583"/>
    </source>
</evidence>
<accession>A0A517R123</accession>
<evidence type="ECO:0000259" key="2">
    <source>
        <dbReference type="Pfam" id="PF08279"/>
    </source>
</evidence>
<dbReference type="InterPro" id="IPR026881">
    <property type="entry name" value="WYL_dom"/>
</dbReference>
<dbReference type="InterPro" id="IPR036388">
    <property type="entry name" value="WH-like_DNA-bd_sf"/>
</dbReference>
<dbReference type="PANTHER" id="PTHR34580">
    <property type="match status" value="1"/>
</dbReference>
<protein>
    <submittedName>
        <fullName evidence="5">HTH domain protein</fullName>
    </submittedName>
</protein>
<feature type="domain" description="WYL" evidence="3">
    <location>
        <begin position="153"/>
        <end position="221"/>
    </location>
</feature>
<gene>
    <name evidence="5" type="ORF">Pan189_19750</name>
</gene>
<dbReference type="InterPro" id="IPR051534">
    <property type="entry name" value="CBASS_pafABC_assoc_protein"/>
</dbReference>
<dbReference type="InterPro" id="IPR013196">
    <property type="entry name" value="HTH_11"/>
</dbReference>
<organism evidence="5 6">
    <name type="scientific">Stratiformator vulcanicus</name>
    <dbReference type="NCBI Taxonomy" id="2527980"/>
    <lineage>
        <taxon>Bacteria</taxon>
        <taxon>Pseudomonadati</taxon>
        <taxon>Planctomycetota</taxon>
        <taxon>Planctomycetia</taxon>
        <taxon>Planctomycetales</taxon>
        <taxon>Planctomycetaceae</taxon>
        <taxon>Stratiformator</taxon>
    </lineage>
</organism>
<dbReference type="PIRSF" id="PIRSF016838">
    <property type="entry name" value="PafC"/>
    <property type="match status" value="1"/>
</dbReference>
<name>A0A517R123_9PLAN</name>
<dbReference type="Proteomes" id="UP000317318">
    <property type="component" value="Chromosome"/>
</dbReference>
<evidence type="ECO:0000313" key="6">
    <source>
        <dbReference type="Proteomes" id="UP000317318"/>
    </source>
</evidence>
<proteinExistence type="predicted"/>
<feature type="domain" description="WCX" evidence="4">
    <location>
        <begin position="250"/>
        <end position="328"/>
    </location>
</feature>
<feature type="region of interest" description="Disordered" evidence="1">
    <location>
        <begin position="332"/>
        <end position="352"/>
    </location>
</feature>
<dbReference type="AlphaFoldDB" id="A0A517R123"/>
<dbReference type="KEGG" id="svp:Pan189_19750"/>
<sequence length="352" mass="39887">MPRRDAHDMTQIARQLLIVRLASSRRRGLTVNDLVDETGASEKTIRRDISALQQSGFPLEEIEEAYGRKRWRMAADEGLANVRLDASELLSIYVAVKKMESFAGTPLWEGVESAIRKIRSTVGESLIRYLDKVERAVGVSQTRSSDYSGHGPILDDLMMATEERRTTHITYQSQRSTEPLTYDVWPYHLKEFRGSFYLIAQSHQHDEIRTFKVDRISNVHVDNFPFPEPKSFDPERFFKNSFGIFSSDGPPITVRIRFESAVRRFVEEHQWGSCRRLEPQHDGSLLGVFVVTDLEEIESFVMSFGGQAIVLEPDELKSTVRTAAIRMAKAHSGEDDAAASISSSQALARSET</sequence>
<keyword evidence="6" id="KW-1185">Reference proteome</keyword>
<evidence type="ECO:0000313" key="5">
    <source>
        <dbReference type="EMBL" id="QDT37595.1"/>
    </source>
</evidence>
<dbReference type="Pfam" id="PF13280">
    <property type="entry name" value="WYL"/>
    <property type="match status" value="1"/>
</dbReference>
<evidence type="ECO:0000259" key="3">
    <source>
        <dbReference type="Pfam" id="PF13280"/>
    </source>
</evidence>
<dbReference type="PANTHER" id="PTHR34580:SF1">
    <property type="entry name" value="PROTEIN PAFC"/>
    <property type="match status" value="1"/>
</dbReference>
<dbReference type="RefSeq" id="WP_145363695.1">
    <property type="nucleotide sequence ID" value="NZ_CP036268.1"/>
</dbReference>
<reference evidence="5 6" key="1">
    <citation type="submission" date="2019-02" db="EMBL/GenBank/DDBJ databases">
        <title>Deep-cultivation of Planctomycetes and their phenomic and genomic characterization uncovers novel biology.</title>
        <authorList>
            <person name="Wiegand S."/>
            <person name="Jogler M."/>
            <person name="Boedeker C."/>
            <person name="Pinto D."/>
            <person name="Vollmers J."/>
            <person name="Rivas-Marin E."/>
            <person name="Kohn T."/>
            <person name="Peeters S.H."/>
            <person name="Heuer A."/>
            <person name="Rast P."/>
            <person name="Oberbeckmann S."/>
            <person name="Bunk B."/>
            <person name="Jeske O."/>
            <person name="Meyerdierks A."/>
            <person name="Storesund J.E."/>
            <person name="Kallscheuer N."/>
            <person name="Luecker S."/>
            <person name="Lage O.M."/>
            <person name="Pohl T."/>
            <person name="Merkel B.J."/>
            <person name="Hornburger P."/>
            <person name="Mueller R.-W."/>
            <person name="Bruemmer F."/>
            <person name="Labrenz M."/>
            <person name="Spormann A.M."/>
            <person name="Op den Camp H."/>
            <person name="Overmann J."/>
            <person name="Amann R."/>
            <person name="Jetten M.S.M."/>
            <person name="Mascher T."/>
            <person name="Medema M.H."/>
            <person name="Devos D.P."/>
            <person name="Kaster A.-K."/>
            <person name="Ovreas L."/>
            <person name="Rohde M."/>
            <person name="Galperin M.Y."/>
            <person name="Jogler C."/>
        </authorList>
    </citation>
    <scope>NUCLEOTIDE SEQUENCE [LARGE SCALE GENOMIC DNA]</scope>
    <source>
        <strain evidence="5 6">Pan189</strain>
    </source>
</reference>
<dbReference type="EMBL" id="CP036268">
    <property type="protein sequence ID" value="QDT37595.1"/>
    <property type="molecule type" value="Genomic_DNA"/>
</dbReference>
<feature type="compositionally biased region" description="Low complexity" evidence="1">
    <location>
        <begin position="338"/>
        <end position="352"/>
    </location>
</feature>
<dbReference type="Gene3D" id="1.10.10.10">
    <property type="entry name" value="Winged helix-like DNA-binding domain superfamily/Winged helix DNA-binding domain"/>
    <property type="match status" value="1"/>
</dbReference>